<dbReference type="SUPFAM" id="SSF53649">
    <property type="entry name" value="Alkaline phosphatase-like"/>
    <property type="match status" value="1"/>
</dbReference>
<feature type="domain" description="Sulfatase N-terminal" evidence="6">
    <location>
        <begin position="29"/>
        <end position="331"/>
    </location>
</feature>
<gene>
    <name evidence="7" type="primary">atsA_3</name>
    <name evidence="7" type="ORF">K227x_02310</name>
</gene>
<comment type="similarity">
    <text evidence="1">Belongs to the sulfatase family.</text>
</comment>
<dbReference type="Gene3D" id="3.40.720.10">
    <property type="entry name" value="Alkaline Phosphatase, subunit A"/>
    <property type="match status" value="1"/>
</dbReference>
<keyword evidence="3 7" id="KW-0378">Hydrolase</keyword>
<evidence type="ECO:0000259" key="6">
    <source>
        <dbReference type="Pfam" id="PF00884"/>
    </source>
</evidence>
<sequence>MNPPLSWIVFVLLFASVVGTRHVSGADKPNVVLILADDMGLGDFASHNGGLNRTPSLDRLADQSVWFQHAYSAAPVCAPARASLLTGRYPHRTGVVTLNQSLYPQLTQMRSDEITLANLFQDSGYVTGLIGKWHCGIAKEYQPLSRGFDEFEGFFDYKDVPSYFDYKLRIQDQQQPASDQYLTRDLSARAIQFVRRHQQHPFFLHLAHYAPHRPLGAPKDRVAPYLDKGFDRDTATVYAMIEIMDEGIGQLLDELDRLNLSENTIVIFASDNGPDPVVAPRFNHELRGTKYTVYEGGIRVPFLVRWPGQFAAGKRSELIHFVDVLPTLVDLCRLERPSGLQLDGTSLAGLLKGDADDGAFPKQRFWQWNRKEPLFTHNAAVREGEWKLVRPFVTRGIPKGPSKQSPALYRISTDPTESQDVSDQHPDRTARMNAALDAWGTEVERDRTRPLLNPASDSAD</sequence>
<keyword evidence="8" id="KW-1185">Reference proteome</keyword>
<evidence type="ECO:0000313" key="8">
    <source>
        <dbReference type="Proteomes" id="UP000318538"/>
    </source>
</evidence>
<dbReference type="EC" id="3.1.6.1" evidence="7"/>
<dbReference type="PROSITE" id="PS00149">
    <property type="entry name" value="SULFATASE_2"/>
    <property type="match status" value="1"/>
</dbReference>
<evidence type="ECO:0000256" key="4">
    <source>
        <dbReference type="ARBA" id="ARBA00022837"/>
    </source>
</evidence>
<dbReference type="InterPro" id="IPR000917">
    <property type="entry name" value="Sulfatase_N"/>
</dbReference>
<dbReference type="CDD" id="cd16146">
    <property type="entry name" value="ARS_like"/>
    <property type="match status" value="1"/>
</dbReference>
<evidence type="ECO:0000256" key="3">
    <source>
        <dbReference type="ARBA" id="ARBA00022801"/>
    </source>
</evidence>
<dbReference type="PANTHER" id="PTHR42693:SF53">
    <property type="entry name" value="ENDO-4-O-SULFATASE"/>
    <property type="match status" value="1"/>
</dbReference>
<dbReference type="Pfam" id="PF00884">
    <property type="entry name" value="Sulfatase"/>
    <property type="match status" value="1"/>
</dbReference>
<dbReference type="GO" id="GO:0004065">
    <property type="term" value="F:arylsulfatase activity"/>
    <property type="evidence" value="ECO:0007669"/>
    <property type="project" value="UniProtKB-EC"/>
</dbReference>
<keyword evidence="2" id="KW-0479">Metal-binding</keyword>
<evidence type="ECO:0000256" key="5">
    <source>
        <dbReference type="SAM" id="MobiDB-lite"/>
    </source>
</evidence>
<dbReference type="InterPro" id="IPR017850">
    <property type="entry name" value="Alkaline_phosphatase_core_sf"/>
</dbReference>
<dbReference type="InterPro" id="IPR024607">
    <property type="entry name" value="Sulfatase_CS"/>
</dbReference>
<keyword evidence="4" id="KW-0106">Calcium</keyword>
<name>A0A517N406_9BACT</name>
<organism evidence="7 8">
    <name type="scientific">Rubripirellula lacrimiformis</name>
    <dbReference type="NCBI Taxonomy" id="1930273"/>
    <lineage>
        <taxon>Bacteria</taxon>
        <taxon>Pseudomonadati</taxon>
        <taxon>Planctomycetota</taxon>
        <taxon>Planctomycetia</taxon>
        <taxon>Pirellulales</taxon>
        <taxon>Pirellulaceae</taxon>
        <taxon>Rubripirellula</taxon>
    </lineage>
</organism>
<dbReference type="Proteomes" id="UP000318538">
    <property type="component" value="Chromosome"/>
</dbReference>
<feature type="region of interest" description="Disordered" evidence="5">
    <location>
        <begin position="395"/>
        <end position="460"/>
    </location>
</feature>
<protein>
    <submittedName>
        <fullName evidence="7">Arylsulfatase</fullName>
        <ecNumber evidence="7">3.1.6.1</ecNumber>
    </submittedName>
</protein>
<evidence type="ECO:0000256" key="1">
    <source>
        <dbReference type="ARBA" id="ARBA00008779"/>
    </source>
</evidence>
<dbReference type="EMBL" id="CP036525">
    <property type="protein sequence ID" value="QDT01862.1"/>
    <property type="molecule type" value="Genomic_DNA"/>
</dbReference>
<evidence type="ECO:0000313" key="7">
    <source>
        <dbReference type="EMBL" id="QDT01862.1"/>
    </source>
</evidence>
<reference evidence="7 8" key="1">
    <citation type="submission" date="2019-02" db="EMBL/GenBank/DDBJ databases">
        <title>Deep-cultivation of Planctomycetes and their phenomic and genomic characterization uncovers novel biology.</title>
        <authorList>
            <person name="Wiegand S."/>
            <person name="Jogler M."/>
            <person name="Boedeker C."/>
            <person name="Pinto D."/>
            <person name="Vollmers J."/>
            <person name="Rivas-Marin E."/>
            <person name="Kohn T."/>
            <person name="Peeters S.H."/>
            <person name="Heuer A."/>
            <person name="Rast P."/>
            <person name="Oberbeckmann S."/>
            <person name="Bunk B."/>
            <person name="Jeske O."/>
            <person name="Meyerdierks A."/>
            <person name="Storesund J.E."/>
            <person name="Kallscheuer N."/>
            <person name="Luecker S."/>
            <person name="Lage O.M."/>
            <person name="Pohl T."/>
            <person name="Merkel B.J."/>
            <person name="Hornburger P."/>
            <person name="Mueller R.-W."/>
            <person name="Bruemmer F."/>
            <person name="Labrenz M."/>
            <person name="Spormann A.M."/>
            <person name="Op den Camp H."/>
            <person name="Overmann J."/>
            <person name="Amann R."/>
            <person name="Jetten M.S.M."/>
            <person name="Mascher T."/>
            <person name="Medema M.H."/>
            <person name="Devos D.P."/>
            <person name="Kaster A.-K."/>
            <person name="Ovreas L."/>
            <person name="Rohde M."/>
            <person name="Galperin M.Y."/>
            <person name="Jogler C."/>
        </authorList>
    </citation>
    <scope>NUCLEOTIDE SEQUENCE [LARGE SCALE GENOMIC DNA]</scope>
    <source>
        <strain evidence="7 8">K22_7</strain>
    </source>
</reference>
<dbReference type="AlphaFoldDB" id="A0A517N406"/>
<dbReference type="InterPro" id="IPR050738">
    <property type="entry name" value="Sulfatase"/>
</dbReference>
<evidence type="ECO:0000256" key="2">
    <source>
        <dbReference type="ARBA" id="ARBA00022723"/>
    </source>
</evidence>
<dbReference type="OrthoDB" id="9777306at2"/>
<accession>A0A517N406</accession>
<dbReference type="PROSITE" id="PS00523">
    <property type="entry name" value="SULFATASE_1"/>
    <property type="match status" value="1"/>
</dbReference>
<proteinExistence type="inferred from homology"/>
<dbReference type="Gene3D" id="3.30.1120.10">
    <property type="match status" value="1"/>
</dbReference>
<dbReference type="PANTHER" id="PTHR42693">
    <property type="entry name" value="ARYLSULFATASE FAMILY MEMBER"/>
    <property type="match status" value="1"/>
</dbReference>
<dbReference type="RefSeq" id="WP_145167686.1">
    <property type="nucleotide sequence ID" value="NZ_CP036525.1"/>
</dbReference>
<dbReference type="GO" id="GO:0046872">
    <property type="term" value="F:metal ion binding"/>
    <property type="evidence" value="ECO:0007669"/>
    <property type="project" value="UniProtKB-KW"/>
</dbReference>
<dbReference type="KEGG" id="rlc:K227x_02310"/>